<dbReference type="Pfam" id="PF00240">
    <property type="entry name" value="ubiquitin"/>
    <property type="match status" value="1"/>
</dbReference>
<protein>
    <submittedName>
        <fullName evidence="4">Ubiquitin-like protein 7</fullName>
    </submittedName>
</protein>
<dbReference type="PANTHER" id="PTHR10677:SF25">
    <property type="entry name" value="UBIQUITIN-LIKE PROTEIN 7"/>
    <property type="match status" value="1"/>
</dbReference>
<dbReference type="CDD" id="cd14326">
    <property type="entry name" value="UBA_UBL7"/>
    <property type="match status" value="1"/>
</dbReference>
<name>E2BER1_HARSA</name>
<keyword evidence="5" id="KW-1185">Reference proteome</keyword>
<feature type="domain" description="Ubiquitin-like" evidence="3">
    <location>
        <begin position="81"/>
        <end position="141"/>
    </location>
</feature>
<evidence type="ECO:0000259" key="2">
    <source>
        <dbReference type="PROSITE" id="PS50030"/>
    </source>
</evidence>
<dbReference type="AlphaFoldDB" id="E2BER1"/>
<proteinExistence type="predicted"/>
<dbReference type="EMBL" id="GL447845">
    <property type="protein sequence ID" value="EFN85836.1"/>
    <property type="molecule type" value="Genomic_DNA"/>
</dbReference>
<dbReference type="Gene3D" id="3.10.20.90">
    <property type="entry name" value="Phosphatidylinositol 3-kinase Catalytic Subunit, Chain A, domain 1"/>
    <property type="match status" value="1"/>
</dbReference>
<dbReference type="PANTHER" id="PTHR10677">
    <property type="entry name" value="UBIQUILIN"/>
    <property type="match status" value="1"/>
</dbReference>
<dbReference type="SUPFAM" id="SSF54236">
    <property type="entry name" value="Ubiquitin-like"/>
    <property type="match status" value="1"/>
</dbReference>
<dbReference type="InterPro" id="IPR015940">
    <property type="entry name" value="UBA"/>
</dbReference>
<dbReference type="InterPro" id="IPR029071">
    <property type="entry name" value="Ubiquitin-like_domsf"/>
</dbReference>
<dbReference type="SMART" id="SM00165">
    <property type="entry name" value="UBA"/>
    <property type="match status" value="1"/>
</dbReference>
<feature type="domain" description="UBA" evidence="2">
    <location>
        <begin position="381"/>
        <end position="423"/>
    </location>
</feature>
<feature type="compositionally biased region" description="Polar residues" evidence="1">
    <location>
        <begin position="300"/>
        <end position="314"/>
    </location>
</feature>
<dbReference type="CDD" id="cd17039">
    <property type="entry name" value="Ubl_ubiquitin_like"/>
    <property type="match status" value="1"/>
</dbReference>
<gene>
    <name evidence="4" type="ORF">EAI_16680</name>
</gene>
<feature type="region of interest" description="Disordered" evidence="1">
    <location>
        <begin position="290"/>
        <end position="333"/>
    </location>
</feature>
<dbReference type="GO" id="GO:0031593">
    <property type="term" value="F:polyubiquitin modification-dependent protein binding"/>
    <property type="evidence" value="ECO:0007669"/>
    <property type="project" value="TreeGrafter"/>
</dbReference>
<dbReference type="GO" id="GO:0006511">
    <property type="term" value="P:ubiquitin-dependent protein catabolic process"/>
    <property type="evidence" value="ECO:0007669"/>
    <property type="project" value="TreeGrafter"/>
</dbReference>
<reference evidence="4 5" key="1">
    <citation type="journal article" date="2010" name="Science">
        <title>Genomic comparison of the ants Camponotus floridanus and Harpegnathos saltator.</title>
        <authorList>
            <person name="Bonasio R."/>
            <person name="Zhang G."/>
            <person name="Ye C."/>
            <person name="Mutti N.S."/>
            <person name="Fang X."/>
            <person name="Qin N."/>
            <person name="Donahue G."/>
            <person name="Yang P."/>
            <person name="Li Q."/>
            <person name="Li C."/>
            <person name="Zhang P."/>
            <person name="Huang Z."/>
            <person name="Berger S.L."/>
            <person name="Reinberg D."/>
            <person name="Wang J."/>
            <person name="Liebig J."/>
        </authorList>
    </citation>
    <scope>NUCLEOTIDE SEQUENCE [LARGE SCALE GENOMIC DNA]</scope>
    <source>
        <strain evidence="4 5">R22 G/1</strain>
    </source>
</reference>
<dbReference type="STRING" id="610380.E2BER1"/>
<evidence type="ECO:0000256" key="1">
    <source>
        <dbReference type="SAM" id="MobiDB-lite"/>
    </source>
</evidence>
<dbReference type="InterPro" id="IPR015496">
    <property type="entry name" value="Ubiquilin"/>
</dbReference>
<dbReference type="GO" id="GO:0005829">
    <property type="term" value="C:cytosol"/>
    <property type="evidence" value="ECO:0007669"/>
    <property type="project" value="TreeGrafter"/>
</dbReference>
<dbReference type="InterPro" id="IPR009060">
    <property type="entry name" value="UBA-like_sf"/>
</dbReference>
<dbReference type="InterPro" id="IPR000626">
    <property type="entry name" value="Ubiquitin-like_dom"/>
</dbReference>
<organism evidence="5">
    <name type="scientific">Harpegnathos saltator</name>
    <name type="common">Jerdon's jumping ant</name>
    <dbReference type="NCBI Taxonomy" id="610380"/>
    <lineage>
        <taxon>Eukaryota</taxon>
        <taxon>Metazoa</taxon>
        <taxon>Ecdysozoa</taxon>
        <taxon>Arthropoda</taxon>
        <taxon>Hexapoda</taxon>
        <taxon>Insecta</taxon>
        <taxon>Pterygota</taxon>
        <taxon>Neoptera</taxon>
        <taxon>Endopterygota</taxon>
        <taxon>Hymenoptera</taxon>
        <taxon>Apocrita</taxon>
        <taxon>Aculeata</taxon>
        <taxon>Formicoidea</taxon>
        <taxon>Formicidae</taxon>
        <taxon>Ponerinae</taxon>
        <taxon>Ponerini</taxon>
        <taxon>Harpegnathos</taxon>
    </lineage>
</organism>
<dbReference type="PROSITE" id="PS50030">
    <property type="entry name" value="UBA"/>
    <property type="match status" value="1"/>
</dbReference>
<dbReference type="Proteomes" id="UP000008237">
    <property type="component" value="Unassembled WGS sequence"/>
</dbReference>
<dbReference type="InterPro" id="IPR047878">
    <property type="entry name" value="UBL7_UBA"/>
</dbReference>
<accession>E2BER1</accession>
<evidence type="ECO:0000259" key="3">
    <source>
        <dbReference type="PROSITE" id="PS50053"/>
    </source>
</evidence>
<dbReference type="OrthoDB" id="10016665at2759"/>
<dbReference type="Gene3D" id="1.10.8.10">
    <property type="entry name" value="DNA helicase RuvA subunit, C-terminal domain"/>
    <property type="match status" value="1"/>
</dbReference>
<dbReference type="PROSITE" id="PS50053">
    <property type="entry name" value="UBIQUITIN_2"/>
    <property type="match status" value="1"/>
</dbReference>
<evidence type="ECO:0000313" key="4">
    <source>
        <dbReference type="EMBL" id="EFN85836.1"/>
    </source>
</evidence>
<dbReference type="OMA" id="QILIGWA"/>
<sequence>MDVDGALSQYRKSVSQKIGVLAISSKSTVKIKIGVSKHSRSVCILSSKKFIISRLSKIEAMELLFGIQIDPETVTTITLNDVNLKTKVKELKRKAAKRCNLSNDTLELIYCGLILEDDATIESSGLRNGSLVYALPKKESESPVPFKYIPEDSILQLTSAFKSFNETPAFRSALHRLSKRPEVIDNIISSSPGLHEDSVAIAMLQDPDLMAHFTDIDTVKRIAELHPVLIEAAQNIAAAVHEEAHNAASSGSSSSMASSQATARSYSVDNLSLEEEMARDIANFFSTHPMNDNLRFPDPSANNSQASSQRTENPASSTSTGAGGGANQSATANQSTGVVTPQMFMEAMRQVALATANPAAQAASSPVASLSPILPPISPQTTDLQRQLAQMHEMGLQDDMLNVQALQFTNGDVQAAIELVFSGFGDN</sequence>
<evidence type="ECO:0000313" key="5">
    <source>
        <dbReference type="Proteomes" id="UP000008237"/>
    </source>
</evidence>
<dbReference type="SUPFAM" id="SSF46934">
    <property type="entry name" value="UBA-like"/>
    <property type="match status" value="1"/>
</dbReference>
<dbReference type="InParanoid" id="E2BER1"/>